<dbReference type="PANTHER" id="PTHR30203:SF30">
    <property type="entry name" value="OUTER MEMBRANE PROTEIN-RELATED"/>
    <property type="match status" value="1"/>
</dbReference>
<dbReference type="EMBL" id="VMRJ01000004">
    <property type="protein sequence ID" value="TVT39554.1"/>
    <property type="molecule type" value="Genomic_DNA"/>
</dbReference>
<evidence type="ECO:0000256" key="2">
    <source>
        <dbReference type="RuleBase" id="RU362097"/>
    </source>
</evidence>
<keyword evidence="4" id="KW-1185">Reference proteome</keyword>
<comment type="similarity">
    <text evidence="1 2">Belongs to the outer membrane factor (OMF) (TC 1.B.17) family.</text>
</comment>
<keyword evidence="2" id="KW-1134">Transmembrane beta strand</keyword>
<dbReference type="Gene3D" id="2.20.200.10">
    <property type="entry name" value="Outer membrane efflux proteins (OEP)"/>
    <property type="match status" value="1"/>
</dbReference>
<keyword evidence="2" id="KW-0449">Lipoprotein</keyword>
<accession>A0A558BSQ7</accession>
<name>A0A558BSQ7_9BACT</name>
<dbReference type="PANTHER" id="PTHR30203">
    <property type="entry name" value="OUTER MEMBRANE CATION EFFLUX PROTEIN"/>
    <property type="match status" value="1"/>
</dbReference>
<organism evidence="3 4">
    <name type="scientific">Hymenobacter setariae</name>
    <dbReference type="NCBI Taxonomy" id="2594794"/>
    <lineage>
        <taxon>Bacteria</taxon>
        <taxon>Pseudomonadati</taxon>
        <taxon>Bacteroidota</taxon>
        <taxon>Cytophagia</taxon>
        <taxon>Cytophagales</taxon>
        <taxon>Hymenobacteraceae</taxon>
        <taxon>Hymenobacter</taxon>
    </lineage>
</organism>
<evidence type="ECO:0000256" key="1">
    <source>
        <dbReference type="ARBA" id="ARBA00007613"/>
    </source>
</evidence>
<dbReference type="OrthoDB" id="9770517at2"/>
<proteinExistence type="inferred from homology"/>
<gene>
    <name evidence="3" type="ORF">FNT36_18090</name>
</gene>
<dbReference type="InterPro" id="IPR003423">
    <property type="entry name" value="OMP_efflux"/>
</dbReference>
<evidence type="ECO:0000313" key="4">
    <source>
        <dbReference type="Proteomes" id="UP000317624"/>
    </source>
</evidence>
<dbReference type="GO" id="GO:0005886">
    <property type="term" value="C:plasma membrane"/>
    <property type="evidence" value="ECO:0007669"/>
    <property type="project" value="UniProtKB-SubCell"/>
</dbReference>
<keyword evidence="2" id="KW-0812">Transmembrane</keyword>
<dbReference type="SUPFAM" id="SSF56954">
    <property type="entry name" value="Outer membrane efflux proteins (OEP)"/>
    <property type="match status" value="1"/>
</dbReference>
<comment type="caution">
    <text evidence="3">The sequence shown here is derived from an EMBL/GenBank/DDBJ whole genome shotgun (WGS) entry which is preliminary data.</text>
</comment>
<keyword evidence="2" id="KW-0564">Palmitate</keyword>
<reference evidence="3 4" key="1">
    <citation type="submission" date="2019-07" db="EMBL/GenBank/DDBJ databases">
        <title>Hymenobacter sp. straun FUR1 Genome sequencing and assembly.</title>
        <authorList>
            <person name="Chhetri G."/>
        </authorList>
    </citation>
    <scope>NUCLEOTIDE SEQUENCE [LARGE SCALE GENOMIC DNA]</scope>
    <source>
        <strain evidence="3 4">Fur1</strain>
    </source>
</reference>
<sequence length="524" mass="57522">MYLARFFASVFTKPRAVRLPSAQELCASSAVGPGAGSRARRACTALLATSLVALGACQITAPRSYPAATPLPTTYGYPAPNDSTSIGDLAWNQFFADKTLIGLIDTALQQNLDLRQASQRVEQARAAVLERRGALLPSVNATGTAGFDRYGRYTLNGVGNFDTNLSQNIDANQVVPTGFTPDYFLGLRSTWEVDLWGRLRSLRNAAQGRLLATEQGRRLVITSVIAEVANNYYELLTLDNQLATLQRNLLLQERALEITKVQKLAGRATELAVQQFQAQVLRTRSLAYETKQRIVENETQLNQLMGRYPRRIARPAELAEVQVPKRLLAGVPSRLVLRRPDVRQAELNLAANGADLDAARAAFLPALTLTPYVGVNAFRSSLLFQPGSVVAGILGGLSAPILNRRALRAERNRATAASLETYYAYQQTLQTSVREVTNTLRGVANYDSALTLRRQEVVTLRRAVDIATDLQYTGYATYLEIITAQRSVLDAELSLAELRRTQLLQAVALYRALGGGWNTPVRQQ</sequence>
<dbReference type="AlphaFoldDB" id="A0A558BSQ7"/>
<dbReference type="GO" id="GO:0015562">
    <property type="term" value="F:efflux transmembrane transporter activity"/>
    <property type="evidence" value="ECO:0007669"/>
    <property type="project" value="InterPro"/>
</dbReference>
<dbReference type="NCBIfam" id="TIGR01845">
    <property type="entry name" value="outer_NodT"/>
    <property type="match status" value="1"/>
</dbReference>
<dbReference type="InterPro" id="IPR010131">
    <property type="entry name" value="MdtP/NodT-like"/>
</dbReference>
<protein>
    <submittedName>
        <fullName evidence="3">Efflux transporter outer membrane subunit</fullName>
    </submittedName>
</protein>
<dbReference type="Pfam" id="PF02321">
    <property type="entry name" value="OEP"/>
    <property type="match status" value="2"/>
</dbReference>
<keyword evidence="2" id="KW-0472">Membrane</keyword>
<evidence type="ECO:0000313" key="3">
    <source>
        <dbReference type="EMBL" id="TVT39554.1"/>
    </source>
</evidence>
<comment type="subcellular location">
    <subcellularLocation>
        <location evidence="2">Cell membrane</location>
        <topology evidence="2">Lipid-anchor</topology>
    </subcellularLocation>
</comment>
<dbReference type="Gene3D" id="1.20.1600.10">
    <property type="entry name" value="Outer membrane efflux proteins (OEP)"/>
    <property type="match status" value="1"/>
</dbReference>
<dbReference type="Proteomes" id="UP000317624">
    <property type="component" value="Unassembled WGS sequence"/>
</dbReference>